<protein>
    <submittedName>
        <fullName evidence="1">Uncharacterized protein</fullName>
    </submittedName>
</protein>
<evidence type="ECO:0000313" key="1">
    <source>
        <dbReference type="EMBL" id="ACI18422.1"/>
    </source>
</evidence>
<keyword evidence="2" id="KW-1185">Reference proteome</keyword>
<dbReference type="AlphaFoldDB" id="B5YFE8"/>
<dbReference type="KEGG" id="dth:DICTH_1436"/>
<evidence type="ECO:0000313" key="2">
    <source>
        <dbReference type="Proteomes" id="UP000001733"/>
    </source>
</evidence>
<sequence length="688" mass="81229">MISCKNIIREDENFYTLKFKCTEDLVSLLKGENIGVVYKGDQNLLWDAILTDLAIYFRLRDSFPFRPFLHDEKLGTGDHRLIPFYEDNNRYVITEDYAGKLTGAVYINQDITYGLFYGVPIEPSEYKNLNFQLSWIADSWKDYKENLRKDEEFVKALEDLGFPLNYENYSQVTKIGPIANKESLRKYFCRNPKAEIYYLFSKSLGWYGVVPKYPEEISLSSVYINEELKRHLAKLFITGVRGILKQVRDREKRKEILERARRIRNHALELLKEEISIADFQIKMANFIIKDVTGIEVYFDKTSEMLKIRNLEDYENKDFYYFFDLLLRSPETFARAYNTALNKAKLPLKRFHIKNNVFQPPYFLEVFTKHNGRNILTRCNIEIKNTDQEAHIRLFSPHCSSETITSTRNIKNARDFLTSLVLSNKFPNGFALIGKAGPFMAEMRRIPRVLAVPEEGSKYAPMVDYFLGELKKEIKDIPESHLLRINLNLLDNLRFLGDLKFKLPRFLSLYIGETEISAKEFSSIWRGKVEEAEKVLELIKGLEAGQYFHLANIILWEKGLMDLSDRSYKLLSKLKEKGYNREFQRLNLPESFLKMLQNLVEERRKIIDEIKMKKEEAPKELFEEREFLEYKILFLFAVLLRSLLQFEKSLKYLNYRPYTIILYLLSPEFLKELASKAEIYIEKVVFKI</sequence>
<dbReference type="PaxDb" id="309799-DICTH_1436"/>
<dbReference type="STRING" id="309799.DICTH_1436"/>
<dbReference type="HOGENOM" id="CLU_400499_0_0_0"/>
<dbReference type="EMBL" id="CP001146">
    <property type="protein sequence ID" value="ACI18422.1"/>
    <property type="molecule type" value="Genomic_DNA"/>
</dbReference>
<organism evidence="1 2">
    <name type="scientific">Dictyoglomus thermophilum (strain ATCC 35947 / DSM 3960 / H-6-12)</name>
    <dbReference type="NCBI Taxonomy" id="309799"/>
    <lineage>
        <taxon>Bacteria</taxon>
        <taxon>Pseudomonadati</taxon>
        <taxon>Dictyoglomota</taxon>
        <taxon>Dictyoglomia</taxon>
        <taxon>Dictyoglomales</taxon>
        <taxon>Dictyoglomaceae</taxon>
        <taxon>Dictyoglomus</taxon>
    </lineage>
</organism>
<proteinExistence type="predicted"/>
<reference evidence="1 2" key="1">
    <citation type="journal article" date="2014" name="Genome Announc.">
        <title>Complete Genome Sequence of the Extreme Thermophile Dictyoglomus thermophilum H-6-12.</title>
        <authorList>
            <person name="Coil D.A."/>
            <person name="Badger J.H."/>
            <person name="Forberger H.C."/>
            <person name="Riggs F."/>
            <person name="Madupu R."/>
            <person name="Fedorova N."/>
            <person name="Ward N."/>
            <person name="Robb F.T."/>
            <person name="Eisen J.A."/>
        </authorList>
    </citation>
    <scope>NUCLEOTIDE SEQUENCE [LARGE SCALE GENOMIC DNA]</scope>
    <source>
        <strain evidence="2">ATCC 35947 / DSM 3960 / H-6-12</strain>
    </source>
</reference>
<accession>B5YFE8</accession>
<dbReference type="Proteomes" id="UP000001733">
    <property type="component" value="Chromosome"/>
</dbReference>
<gene>
    <name evidence="1" type="ordered locus">DICTH_1436</name>
</gene>
<name>B5YFE8_DICT6</name>
<dbReference type="OrthoDB" id="9812029at2"/>
<dbReference type="RefSeq" id="WP_012547054.1">
    <property type="nucleotide sequence ID" value="NC_011297.1"/>
</dbReference>